<comment type="caution">
    <text evidence="1">The sequence shown here is derived from an EMBL/GenBank/DDBJ whole genome shotgun (WGS) entry which is preliminary data.</text>
</comment>
<accession>A0A9D4QSY7</accession>
<evidence type="ECO:0000313" key="1">
    <source>
        <dbReference type="EMBL" id="KAH3842446.1"/>
    </source>
</evidence>
<dbReference type="Proteomes" id="UP000828390">
    <property type="component" value="Unassembled WGS sequence"/>
</dbReference>
<gene>
    <name evidence="1" type="ORF">DPMN_115941</name>
</gene>
<evidence type="ECO:0000313" key="2">
    <source>
        <dbReference type="Proteomes" id="UP000828390"/>
    </source>
</evidence>
<protein>
    <submittedName>
        <fullName evidence="1">Uncharacterized protein</fullName>
    </submittedName>
</protein>
<organism evidence="1 2">
    <name type="scientific">Dreissena polymorpha</name>
    <name type="common">Zebra mussel</name>
    <name type="synonym">Mytilus polymorpha</name>
    <dbReference type="NCBI Taxonomy" id="45954"/>
    <lineage>
        <taxon>Eukaryota</taxon>
        <taxon>Metazoa</taxon>
        <taxon>Spiralia</taxon>
        <taxon>Lophotrochozoa</taxon>
        <taxon>Mollusca</taxon>
        <taxon>Bivalvia</taxon>
        <taxon>Autobranchia</taxon>
        <taxon>Heteroconchia</taxon>
        <taxon>Euheterodonta</taxon>
        <taxon>Imparidentia</taxon>
        <taxon>Neoheterodontei</taxon>
        <taxon>Myida</taxon>
        <taxon>Dreissenoidea</taxon>
        <taxon>Dreissenidae</taxon>
        <taxon>Dreissena</taxon>
    </lineage>
</organism>
<reference evidence="1" key="1">
    <citation type="journal article" date="2019" name="bioRxiv">
        <title>The Genome of the Zebra Mussel, Dreissena polymorpha: A Resource for Invasive Species Research.</title>
        <authorList>
            <person name="McCartney M.A."/>
            <person name="Auch B."/>
            <person name="Kono T."/>
            <person name="Mallez S."/>
            <person name="Zhang Y."/>
            <person name="Obille A."/>
            <person name="Becker A."/>
            <person name="Abrahante J.E."/>
            <person name="Garbe J."/>
            <person name="Badalamenti J.P."/>
            <person name="Herman A."/>
            <person name="Mangelson H."/>
            <person name="Liachko I."/>
            <person name="Sullivan S."/>
            <person name="Sone E.D."/>
            <person name="Koren S."/>
            <person name="Silverstein K.A.T."/>
            <person name="Beckman K.B."/>
            <person name="Gohl D.M."/>
        </authorList>
    </citation>
    <scope>NUCLEOTIDE SEQUENCE</scope>
    <source>
        <strain evidence="1">Duluth1</strain>
        <tissue evidence="1">Whole animal</tissue>
    </source>
</reference>
<sequence>MVTADVCTRKHSCVRLVGAGLKPLWRQYEIDPFVHLPVLSMPGQCSGRFVWVQRVGQCELVASGEPKKSQTPVVGLFLAISTYCP</sequence>
<proteinExistence type="predicted"/>
<name>A0A9D4QSY7_DREPO</name>
<keyword evidence="2" id="KW-1185">Reference proteome</keyword>
<dbReference type="AlphaFoldDB" id="A0A9D4QSY7"/>
<dbReference type="EMBL" id="JAIWYP010000004">
    <property type="protein sequence ID" value="KAH3842446.1"/>
    <property type="molecule type" value="Genomic_DNA"/>
</dbReference>
<reference evidence="1" key="2">
    <citation type="submission" date="2020-11" db="EMBL/GenBank/DDBJ databases">
        <authorList>
            <person name="McCartney M.A."/>
            <person name="Auch B."/>
            <person name="Kono T."/>
            <person name="Mallez S."/>
            <person name="Becker A."/>
            <person name="Gohl D.M."/>
            <person name="Silverstein K.A.T."/>
            <person name="Koren S."/>
            <person name="Bechman K.B."/>
            <person name="Herman A."/>
            <person name="Abrahante J.E."/>
            <person name="Garbe J."/>
        </authorList>
    </citation>
    <scope>NUCLEOTIDE SEQUENCE</scope>
    <source>
        <strain evidence="1">Duluth1</strain>
        <tissue evidence="1">Whole animal</tissue>
    </source>
</reference>